<protein>
    <submittedName>
        <fullName evidence="2">Uncharacterized protein</fullName>
    </submittedName>
</protein>
<feature type="transmembrane region" description="Helical" evidence="1">
    <location>
        <begin position="130"/>
        <end position="153"/>
    </location>
</feature>
<feature type="transmembrane region" description="Helical" evidence="1">
    <location>
        <begin position="74"/>
        <end position="98"/>
    </location>
</feature>
<reference evidence="2 3" key="1">
    <citation type="submission" date="2015-10" db="EMBL/GenBank/DDBJ databases">
        <title>Draft Genome of Actinomyces odontolyticus subsp. actinosynbacter strain XH001.</title>
        <authorList>
            <person name="Mclean J.S."/>
            <person name="He X."/>
        </authorList>
    </citation>
    <scope>NUCLEOTIDE SEQUENCE [LARGE SCALE GENOMIC DNA]</scope>
    <source>
        <strain evidence="2 3">XH001</strain>
    </source>
</reference>
<dbReference type="OrthoDB" id="3260609at2"/>
<organism evidence="2 3">
    <name type="scientific">Schaalia odontolytica</name>
    <dbReference type="NCBI Taxonomy" id="1660"/>
    <lineage>
        <taxon>Bacteria</taxon>
        <taxon>Bacillati</taxon>
        <taxon>Actinomycetota</taxon>
        <taxon>Actinomycetes</taxon>
        <taxon>Actinomycetales</taxon>
        <taxon>Actinomycetaceae</taxon>
        <taxon>Schaalia</taxon>
    </lineage>
</organism>
<proteinExistence type="predicted"/>
<evidence type="ECO:0000313" key="3">
    <source>
        <dbReference type="Proteomes" id="UP000054686"/>
    </source>
</evidence>
<dbReference type="EMBL" id="LLVT01000001">
    <property type="protein sequence ID" value="KSW13373.1"/>
    <property type="molecule type" value="Genomic_DNA"/>
</dbReference>
<dbReference type="AlphaFoldDB" id="A0A0V8RZ83"/>
<dbReference type="RefSeq" id="WP_060566139.1">
    <property type="nucleotide sequence ID" value="NZ_CP040006.1"/>
</dbReference>
<evidence type="ECO:0000256" key="1">
    <source>
        <dbReference type="SAM" id="Phobius"/>
    </source>
</evidence>
<comment type="caution">
    <text evidence="2">The sequence shown here is derived from an EMBL/GenBank/DDBJ whole genome shotgun (WGS) entry which is preliminary data.</text>
</comment>
<evidence type="ECO:0000313" key="2">
    <source>
        <dbReference type="EMBL" id="KSW13373.1"/>
    </source>
</evidence>
<gene>
    <name evidence="2" type="ORF">APY09_03230</name>
</gene>
<name>A0A0V8RZ83_9ACTO</name>
<keyword evidence="1" id="KW-1133">Transmembrane helix</keyword>
<sequence length="191" mass="20736">MTYQPLQFDAAPRPYRLGNDQLRRYNRVRAGQRTQGRVNIAIDVVTILLIVSVSAIVAIVELSSMPDTILEKLAGLALTLILGGGLILLALLAALLIAARRWHREWDGNEDLVIFSESHAALHAARQDGAVMIACARMQLAWFIGFLAVGSIAVATESALLAALVSLPLAMGLLNSWRSCQALRRITGRTL</sequence>
<feature type="transmembrane region" description="Helical" evidence="1">
    <location>
        <begin position="40"/>
        <end position="62"/>
    </location>
</feature>
<keyword evidence="1" id="KW-0472">Membrane</keyword>
<keyword evidence="1" id="KW-0812">Transmembrane</keyword>
<accession>A0A0V8RZ83</accession>
<dbReference type="Proteomes" id="UP000054686">
    <property type="component" value="Unassembled WGS sequence"/>
</dbReference>